<comment type="function">
    <text evidence="6">Component of the Pelota-HBS1L complex, a complex that recognizes stalled ribosomes and triggers the No-Go Decay (NGD) pathway. In the Pelota-HBS1L complex, pelo recognizes ribosomes stalled at the 3' end of an mRNA and engages stalled ribosomes by destabilizing mRNA in the mRNA channel.</text>
</comment>
<dbReference type="InterPro" id="IPR038069">
    <property type="entry name" value="Pelota/DOM34_N"/>
</dbReference>
<dbReference type="SUPFAM" id="SSF53137">
    <property type="entry name" value="Translational machinery components"/>
    <property type="match status" value="1"/>
</dbReference>
<dbReference type="SMART" id="SM01194">
    <property type="entry name" value="eRF1_1"/>
    <property type="match status" value="1"/>
</dbReference>
<keyword evidence="10" id="KW-1185">Reference proteome</keyword>
<dbReference type="GO" id="GO:0070481">
    <property type="term" value="P:nuclear-transcribed mRNA catabolic process, non-stop decay"/>
    <property type="evidence" value="ECO:0007669"/>
    <property type="project" value="InterPro"/>
</dbReference>
<dbReference type="InterPro" id="IPR058547">
    <property type="entry name" value="Pelota_N"/>
</dbReference>
<evidence type="ECO:0000313" key="9">
    <source>
        <dbReference type="EMBL" id="CCI39837.1"/>
    </source>
</evidence>
<comment type="caution">
    <text evidence="9">The sequence shown here is derived from an EMBL/GenBank/DDBJ whole genome shotgun (WGS) entry which is preliminary data.</text>
</comment>
<protein>
    <recommendedName>
        <fullName evidence="6">Protein pelota homolog</fullName>
    </recommendedName>
</protein>
<dbReference type="OrthoDB" id="10249111at2759"/>
<dbReference type="SUPFAM" id="SSF55315">
    <property type="entry name" value="L30e-like"/>
    <property type="match status" value="1"/>
</dbReference>
<evidence type="ECO:0000313" key="10">
    <source>
        <dbReference type="Proteomes" id="UP000053237"/>
    </source>
</evidence>
<feature type="compositionally biased region" description="Acidic residues" evidence="7">
    <location>
        <begin position="372"/>
        <end position="384"/>
    </location>
</feature>
<evidence type="ECO:0000256" key="4">
    <source>
        <dbReference type="ARBA" id="ARBA00022490"/>
    </source>
</evidence>
<evidence type="ECO:0000256" key="2">
    <source>
        <dbReference type="ARBA" id="ARBA00004496"/>
    </source>
</evidence>
<dbReference type="GO" id="GO:0070651">
    <property type="term" value="P:nonfunctional rRNA decay"/>
    <property type="evidence" value="ECO:0007669"/>
    <property type="project" value="TreeGrafter"/>
</dbReference>
<keyword evidence="4 6" id="KW-0963">Cytoplasm</keyword>
<evidence type="ECO:0000256" key="5">
    <source>
        <dbReference type="ARBA" id="ARBA00022723"/>
    </source>
</evidence>
<dbReference type="FunCoup" id="A0A024FZK3">
    <property type="interactions" value="275"/>
</dbReference>
<dbReference type="NCBIfam" id="TIGR00111">
    <property type="entry name" value="pelota"/>
    <property type="match status" value="1"/>
</dbReference>
<reference evidence="9 10" key="1">
    <citation type="submission" date="2012-05" db="EMBL/GenBank/DDBJ databases">
        <title>Recombination and specialization in a pathogen metapopulation.</title>
        <authorList>
            <person name="Gardiner A."/>
            <person name="Kemen E."/>
            <person name="Schultz-Larsen T."/>
            <person name="MacLean D."/>
            <person name="Van Oosterhout C."/>
            <person name="Jones J.D.G."/>
        </authorList>
    </citation>
    <scope>NUCLEOTIDE SEQUENCE [LARGE SCALE GENOMIC DNA]</scope>
    <source>
        <strain evidence="9 10">Ac Nc2</strain>
    </source>
</reference>
<dbReference type="GO" id="GO:0070966">
    <property type="term" value="P:nuclear-transcribed mRNA catabolic process, no-go decay"/>
    <property type="evidence" value="ECO:0007669"/>
    <property type="project" value="InterPro"/>
</dbReference>
<dbReference type="InterPro" id="IPR029064">
    <property type="entry name" value="Ribosomal_eL30-like_sf"/>
</dbReference>
<dbReference type="SUPFAM" id="SSF159065">
    <property type="entry name" value="Dom34/Pelota N-terminal domain-like"/>
    <property type="match status" value="1"/>
</dbReference>
<dbReference type="STRING" id="65357.A0A024FZK3"/>
<dbReference type="GO" id="GO:0046872">
    <property type="term" value="F:metal ion binding"/>
    <property type="evidence" value="ECO:0007669"/>
    <property type="project" value="UniProtKB-KW"/>
</dbReference>
<feature type="domain" description="eRF1/Pelota-like N-terminal" evidence="8">
    <location>
        <begin position="1"/>
        <end position="131"/>
    </location>
</feature>
<dbReference type="Pfam" id="PF03464">
    <property type="entry name" value="eRF1_2"/>
    <property type="match status" value="1"/>
</dbReference>
<dbReference type="InterPro" id="IPR004405">
    <property type="entry name" value="TF_pelota"/>
</dbReference>
<dbReference type="Gene3D" id="3.30.420.60">
    <property type="entry name" value="eRF1 domain 2"/>
    <property type="match status" value="1"/>
</dbReference>
<sequence length="391" mass="44619">MKLLKRQIGEKDGAGHVILLAEESEDMWHIYNLIQVSDQIKTSTIRKVVKEGATGSTSSQRVRLNLQIQIEEFHFDPTQCALRIKGKNVMENPHVRLGAYHTLDLEMNQKFTLTKECWDLVSLERIEMACDISKTAELGAVVMQLGLAHLCLIKSHMTVIKARVEMNIAKKRTGSTAHGKCVIKFYESVMQAIKRHFDFSLLKCVILASPGFVKEDFHKYLMEQAVRQDDKLLLENKSKFLLCHSSSGHKHALDEVLNDAAVLSQVADTNAVEDVKCLDTFFKMLHEDQDRAYYGYKHIMKADEQLAIDTLMITDELFRSEEIKTRRRYIDLVESVREHGGNVRLFSSMHISGEKLGQLSGIAAILRYPLPELDDPEDDSEEEEKTSRPQE</sequence>
<dbReference type="FunFam" id="3.30.1330.30:FF:000008">
    <property type="entry name" value="Protein pelota homolog"/>
    <property type="match status" value="1"/>
</dbReference>
<evidence type="ECO:0000256" key="6">
    <source>
        <dbReference type="RuleBase" id="RU362019"/>
    </source>
</evidence>
<keyword evidence="5 6" id="KW-0479">Metal-binding</keyword>
<dbReference type="GO" id="GO:0071025">
    <property type="term" value="P:RNA surveillance"/>
    <property type="evidence" value="ECO:0007669"/>
    <property type="project" value="InterPro"/>
</dbReference>
<dbReference type="InterPro" id="IPR005141">
    <property type="entry name" value="eRF1_2"/>
</dbReference>
<dbReference type="PANTHER" id="PTHR10853">
    <property type="entry name" value="PELOTA"/>
    <property type="match status" value="1"/>
</dbReference>
<accession>A0A024FZK3</accession>
<dbReference type="AlphaFoldDB" id="A0A024FZK3"/>
<dbReference type="InterPro" id="IPR005142">
    <property type="entry name" value="eRF1_3"/>
</dbReference>
<dbReference type="FunFam" id="2.30.30.870:FF:000001">
    <property type="entry name" value="Protein pelota homolog"/>
    <property type="match status" value="1"/>
</dbReference>
<dbReference type="EMBL" id="CAIX01000004">
    <property type="protein sequence ID" value="CCI39837.1"/>
    <property type="molecule type" value="Genomic_DNA"/>
</dbReference>
<dbReference type="InterPro" id="IPR042226">
    <property type="entry name" value="eFR1_2_sf"/>
</dbReference>
<dbReference type="PANTHER" id="PTHR10853:SF0">
    <property type="entry name" value="PROTEIN PELOTA HOMOLOG"/>
    <property type="match status" value="1"/>
</dbReference>
<evidence type="ECO:0000256" key="7">
    <source>
        <dbReference type="SAM" id="MobiDB-lite"/>
    </source>
</evidence>
<organism evidence="9 10">
    <name type="scientific">Albugo candida</name>
    <dbReference type="NCBI Taxonomy" id="65357"/>
    <lineage>
        <taxon>Eukaryota</taxon>
        <taxon>Sar</taxon>
        <taxon>Stramenopiles</taxon>
        <taxon>Oomycota</taxon>
        <taxon>Peronosporomycetes</taxon>
        <taxon>Albuginales</taxon>
        <taxon>Albuginaceae</taxon>
        <taxon>Albugo</taxon>
    </lineage>
</organism>
<dbReference type="Gene3D" id="3.30.1330.30">
    <property type="match status" value="1"/>
</dbReference>
<comment type="subcellular location">
    <subcellularLocation>
        <location evidence="2 6">Cytoplasm</location>
    </subcellularLocation>
</comment>
<dbReference type="Gene3D" id="2.30.30.870">
    <property type="entry name" value="Pelota, domain A"/>
    <property type="match status" value="1"/>
</dbReference>
<evidence type="ECO:0000256" key="3">
    <source>
        <dbReference type="ARBA" id="ARBA00009504"/>
    </source>
</evidence>
<dbReference type="FunFam" id="3.30.420.60:FF:000002">
    <property type="entry name" value="Protein pelota homolog"/>
    <property type="match status" value="1"/>
</dbReference>
<evidence type="ECO:0000256" key="1">
    <source>
        <dbReference type="ARBA" id="ARBA00001968"/>
    </source>
</evidence>
<dbReference type="Pfam" id="PF03465">
    <property type="entry name" value="eRF1_3"/>
    <property type="match status" value="1"/>
</dbReference>
<comment type="cofactor">
    <cofactor evidence="1 6">
        <name>a divalent metal cation</name>
        <dbReference type="ChEBI" id="CHEBI:60240"/>
    </cofactor>
</comment>
<dbReference type="InParanoid" id="A0A024FZK3"/>
<gene>
    <name evidence="9" type="ORF">BN9_006200</name>
</gene>
<dbReference type="Pfam" id="PF26356">
    <property type="entry name" value="Pelota_N"/>
    <property type="match status" value="1"/>
</dbReference>
<dbReference type="GO" id="GO:0032790">
    <property type="term" value="P:ribosome disassembly"/>
    <property type="evidence" value="ECO:0007669"/>
    <property type="project" value="TreeGrafter"/>
</dbReference>
<proteinExistence type="inferred from homology"/>
<name>A0A024FZK3_9STRA</name>
<dbReference type="GO" id="GO:0005737">
    <property type="term" value="C:cytoplasm"/>
    <property type="evidence" value="ECO:0007669"/>
    <property type="project" value="UniProtKB-SubCell"/>
</dbReference>
<evidence type="ECO:0000259" key="8">
    <source>
        <dbReference type="SMART" id="SM01194"/>
    </source>
</evidence>
<dbReference type="InterPro" id="IPR005140">
    <property type="entry name" value="eRF1_Pelota-like_N"/>
</dbReference>
<dbReference type="Proteomes" id="UP000053237">
    <property type="component" value="Unassembled WGS sequence"/>
</dbReference>
<comment type="similarity">
    <text evidence="3 6">Belongs to the eukaryotic release factor 1 family. Pelota subfamily.</text>
</comment>
<feature type="region of interest" description="Disordered" evidence="7">
    <location>
        <begin position="371"/>
        <end position="391"/>
    </location>
</feature>